<dbReference type="GO" id="GO:0008889">
    <property type="term" value="F:glycerophosphodiester phosphodiesterase activity"/>
    <property type="evidence" value="ECO:0007669"/>
    <property type="project" value="TreeGrafter"/>
</dbReference>
<dbReference type="GO" id="GO:0006644">
    <property type="term" value="P:phospholipid metabolic process"/>
    <property type="evidence" value="ECO:0007669"/>
    <property type="project" value="TreeGrafter"/>
</dbReference>
<evidence type="ECO:0000313" key="2">
    <source>
        <dbReference type="Proteomes" id="UP001152795"/>
    </source>
</evidence>
<sequence length="314" mass="35958">MADILLTFLGIFFTFSALLYGAHHFFRFQDFDQVRVDKFFQKNGANTKAFVIGHRGSTMEAPENTLAAFRHAAENGADAVEFDVDFTKDGHAIVIHDATVDRTTNGTGGVCDYTLQEIRKLNALGDIKNSENYSFTQVPTLVETIETCLELGIKMFIEVKAYQHSVKAALLLKELFKKYNLYEKAVVLSFYPNVVYQVRKADPNILVIQNWIKRHLSYHRNGTPKHSHWSMTKIARSLDLLVEFSVHTWIYHILRFPVLITHHSEASGLYVQLWKESNVSVIVYGVKHKHEKDYFTHLGCPVIVDNVKELAQHN</sequence>
<reference evidence="1" key="1">
    <citation type="submission" date="2020-04" db="EMBL/GenBank/DDBJ databases">
        <authorList>
            <person name="Alioto T."/>
            <person name="Alioto T."/>
            <person name="Gomez Garrido J."/>
        </authorList>
    </citation>
    <scope>NUCLEOTIDE SEQUENCE</scope>
    <source>
        <strain evidence="1">A484AB</strain>
    </source>
</reference>
<dbReference type="GO" id="GO:0005886">
    <property type="term" value="C:plasma membrane"/>
    <property type="evidence" value="ECO:0007669"/>
    <property type="project" value="TreeGrafter"/>
</dbReference>
<dbReference type="GO" id="GO:0070291">
    <property type="term" value="P:N-acylethanolamine metabolic process"/>
    <property type="evidence" value="ECO:0007669"/>
    <property type="project" value="TreeGrafter"/>
</dbReference>
<dbReference type="GO" id="GO:0006580">
    <property type="term" value="P:ethanolamine metabolic process"/>
    <property type="evidence" value="ECO:0007669"/>
    <property type="project" value="TreeGrafter"/>
</dbReference>
<dbReference type="PROSITE" id="PS51704">
    <property type="entry name" value="GP_PDE"/>
    <property type="match status" value="1"/>
</dbReference>
<dbReference type="EMBL" id="CACRXK020002768">
    <property type="protein sequence ID" value="CAB3995963.1"/>
    <property type="molecule type" value="Genomic_DNA"/>
</dbReference>
<dbReference type="AlphaFoldDB" id="A0A7D9I325"/>
<evidence type="ECO:0000313" key="1">
    <source>
        <dbReference type="EMBL" id="CAB3995963.1"/>
    </source>
</evidence>
<dbReference type="Proteomes" id="UP001152795">
    <property type="component" value="Unassembled WGS sequence"/>
</dbReference>
<dbReference type="PANTHER" id="PTHR46320">
    <property type="entry name" value="GLYCEROPHOSPHODIESTER PHOSPHODIESTERASE 1"/>
    <property type="match status" value="1"/>
</dbReference>
<dbReference type="PANTHER" id="PTHR46320:SF1">
    <property type="entry name" value="GLYCEROPHOSPHODIESTER PHOSPHODIESTERASE 1"/>
    <property type="match status" value="1"/>
</dbReference>
<dbReference type="OrthoDB" id="197419at2759"/>
<comment type="caution">
    <text evidence="1">The sequence shown here is derived from an EMBL/GenBank/DDBJ whole genome shotgun (WGS) entry which is preliminary data.</text>
</comment>
<protein>
    <submittedName>
        <fullName evidence="1">Glycerophosphodiester phosphodiesterase 1-like</fullName>
    </submittedName>
</protein>
<dbReference type="SUPFAM" id="SSF51695">
    <property type="entry name" value="PLC-like phosphodiesterases"/>
    <property type="match status" value="1"/>
</dbReference>
<dbReference type="InterPro" id="IPR017946">
    <property type="entry name" value="PLC-like_Pdiesterase_TIM-brl"/>
</dbReference>
<keyword evidence="2" id="KW-1185">Reference proteome</keyword>
<dbReference type="Gene3D" id="3.20.20.190">
    <property type="entry name" value="Phosphatidylinositol (PI) phosphodiesterase"/>
    <property type="match status" value="1"/>
</dbReference>
<organism evidence="1 2">
    <name type="scientific">Paramuricea clavata</name>
    <name type="common">Red gorgonian</name>
    <name type="synonym">Violescent sea-whip</name>
    <dbReference type="NCBI Taxonomy" id="317549"/>
    <lineage>
        <taxon>Eukaryota</taxon>
        <taxon>Metazoa</taxon>
        <taxon>Cnidaria</taxon>
        <taxon>Anthozoa</taxon>
        <taxon>Octocorallia</taxon>
        <taxon>Malacalcyonacea</taxon>
        <taxon>Plexauridae</taxon>
        <taxon>Paramuricea</taxon>
    </lineage>
</organism>
<name>A0A7D9I325_PARCT</name>
<proteinExistence type="predicted"/>
<dbReference type="Pfam" id="PF03009">
    <property type="entry name" value="GDPD"/>
    <property type="match status" value="1"/>
</dbReference>
<dbReference type="InterPro" id="IPR030395">
    <property type="entry name" value="GP_PDE_dom"/>
</dbReference>
<accession>A0A7D9I325</accession>
<gene>
    <name evidence="1" type="ORF">PACLA_8A080191</name>
</gene>